<keyword evidence="2" id="KW-0812">Transmembrane</keyword>
<evidence type="ECO:0000256" key="1">
    <source>
        <dbReference type="SAM" id="MobiDB-lite"/>
    </source>
</evidence>
<evidence type="ECO:0000256" key="2">
    <source>
        <dbReference type="SAM" id="Phobius"/>
    </source>
</evidence>
<protein>
    <submittedName>
        <fullName evidence="3">DUF3515 domain-containing protein</fullName>
    </submittedName>
</protein>
<accession>A0A2A5J7Y1</accession>
<dbReference type="RefSeq" id="WP_020907269.1">
    <property type="nucleotide sequence ID" value="NZ_NOVD01000016.1"/>
</dbReference>
<name>A0A2A5J7Y1_RHOSG</name>
<sequence length="230" mass="23932">MSAILPIHRRALRSDETADRLDQDPSEELSMAENTSTADNADIDPDSDDDPTERRSPALIATAIALPVALIVGVVIAAVVAGNNPELSPVALGPVPAPAAESEACVSLLGALPDKIDDFTKAELVDPAPAGAAAWQRSEGEPIVLRCGLDRPTEFDQAAALQVVNGVQWFQVSGTDVGLAASTWFAVDRGEYIGITIPDGTGPTPIQEISDTITATLEQKPLDPAPVAVP</sequence>
<dbReference type="EMBL" id="NOVD01000016">
    <property type="protein sequence ID" value="PCK25462.1"/>
    <property type="molecule type" value="Genomic_DNA"/>
</dbReference>
<keyword evidence="2" id="KW-1133">Transmembrane helix</keyword>
<keyword evidence="2" id="KW-0472">Membrane</keyword>
<feature type="transmembrane region" description="Helical" evidence="2">
    <location>
        <begin position="58"/>
        <end position="81"/>
    </location>
</feature>
<dbReference type="AlphaFoldDB" id="A0A2A5J7Y1"/>
<comment type="caution">
    <text evidence="3">The sequence shown here is derived from an EMBL/GenBank/DDBJ whole genome shotgun (WGS) entry which is preliminary data.</text>
</comment>
<evidence type="ECO:0000313" key="3">
    <source>
        <dbReference type="EMBL" id="PCK25462.1"/>
    </source>
</evidence>
<feature type="region of interest" description="Disordered" evidence="1">
    <location>
        <begin position="1"/>
        <end position="54"/>
    </location>
</feature>
<dbReference type="Pfam" id="PF12028">
    <property type="entry name" value="DUF3515"/>
    <property type="match status" value="1"/>
</dbReference>
<dbReference type="Proteomes" id="UP000230886">
    <property type="component" value="Unassembled WGS sequence"/>
</dbReference>
<gene>
    <name evidence="3" type="ORF">CHR55_20450</name>
</gene>
<feature type="compositionally biased region" description="Basic and acidic residues" evidence="1">
    <location>
        <begin position="12"/>
        <end position="23"/>
    </location>
</feature>
<proteinExistence type="predicted"/>
<organism evidence="3 4">
    <name type="scientific">Rhodococcus qingshengii</name>
    <dbReference type="NCBI Taxonomy" id="334542"/>
    <lineage>
        <taxon>Bacteria</taxon>
        <taxon>Bacillati</taxon>
        <taxon>Actinomycetota</taxon>
        <taxon>Actinomycetes</taxon>
        <taxon>Mycobacteriales</taxon>
        <taxon>Nocardiaceae</taxon>
        <taxon>Rhodococcus</taxon>
        <taxon>Rhodococcus erythropolis group</taxon>
    </lineage>
</organism>
<reference evidence="3 4" key="1">
    <citation type="submission" date="2017-07" db="EMBL/GenBank/DDBJ databases">
        <title>Draft sequence of Rhodococcus enclensis 23b-28.</title>
        <authorList>
            <person name="Besaury L."/>
            <person name="Sancelme M."/>
            <person name="Amato P."/>
            <person name="Lallement A."/>
            <person name="Delort A.-M."/>
        </authorList>
    </citation>
    <scope>NUCLEOTIDE SEQUENCE [LARGE SCALE GENOMIC DNA]</scope>
    <source>
        <strain evidence="3 4">23b-28</strain>
    </source>
</reference>
<evidence type="ECO:0000313" key="4">
    <source>
        <dbReference type="Proteomes" id="UP000230886"/>
    </source>
</evidence>
<feature type="compositionally biased region" description="Acidic residues" evidence="1">
    <location>
        <begin position="41"/>
        <end position="51"/>
    </location>
</feature>
<dbReference type="InterPro" id="IPR021903">
    <property type="entry name" value="DUF3515"/>
</dbReference>